<proteinExistence type="predicted"/>
<gene>
    <name evidence="1" type="ORF">HNP46_005816</name>
</gene>
<evidence type="ECO:0000313" key="2">
    <source>
        <dbReference type="Proteomes" id="UP000566995"/>
    </source>
</evidence>
<name>A0A7W7KQ37_PSENT</name>
<dbReference type="Proteomes" id="UP000566995">
    <property type="component" value="Unassembled WGS sequence"/>
</dbReference>
<dbReference type="RefSeq" id="WP_184595888.1">
    <property type="nucleotide sequence ID" value="NZ_JACHLI010000032.1"/>
</dbReference>
<sequence>MHVFQLATGSEITYFVFDGSGMSAIWGGPSLREAYEYTQSHPSPKGDYKTTIERQRCYTNDGKLQCVRTHIWRVVGKELQLAKAPLHQKRKGYLDYWMSLPKRPAYPEGTPLYLEVMDSFQLLSRIGANQAASIMLHEGLKLVETQRKREARSQKCTKCFKAASRLVGVFTPLVKDLHGLIASLVAKVSKGHPRLP</sequence>
<protein>
    <submittedName>
        <fullName evidence="1">Uncharacterized protein</fullName>
    </submittedName>
</protein>
<accession>A0A7W7KQ37</accession>
<dbReference type="EMBL" id="JACHLI010000032">
    <property type="protein sequence ID" value="MBB4866909.1"/>
    <property type="molecule type" value="Genomic_DNA"/>
</dbReference>
<evidence type="ECO:0000313" key="1">
    <source>
        <dbReference type="EMBL" id="MBB4866909.1"/>
    </source>
</evidence>
<comment type="caution">
    <text evidence="1">The sequence shown here is derived from an EMBL/GenBank/DDBJ whole genome shotgun (WGS) entry which is preliminary data.</text>
</comment>
<dbReference type="AlphaFoldDB" id="A0A7W7KQ37"/>
<organism evidence="1 2">
    <name type="scientific">Pseudomonas nitroreducens</name>
    <dbReference type="NCBI Taxonomy" id="46680"/>
    <lineage>
        <taxon>Bacteria</taxon>
        <taxon>Pseudomonadati</taxon>
        <taxon>Pseudomonadota</taxon>
        <taxon>Gammaproteobacteria</taxon>
        <taxon>Pseudomonadales</taxon>
        <taxon>Pseudomonadaceae</taxon>
        <taxon>Pseudomonas</taxon>
    </lineage>
</organism>
<reference evidence="1 2" key="1">
    <citation type="submission" date="2020-08" db="EMBL/GenBank/DDBJ databases">
        <title>Functional genomics of gut bacteria from endangered species of beetles.</title>
        <authorList>
            <person name="Carlos-Shanley C."/>
        </authorList>
    </citation>
    <scope>NUCLEOTIDE SEQUENCE [LARGE SCALE GENOMIC DNA]</scope>
    <source>
        <strain evidence="1 2">S00179</strain>
    </source>
</reference>